<dbReference type="RefSeq" id="WP_194110120.1">
    <property type="nucleotide sequence ID" value="NZ_JADFFL010000001.1"/>
</dbReference>
<keyword evidence="1" id="KW-0645">Protease</keyword>
<protein>
    <submittedName>
        <fullName evidence="1">Carboxypeptidase-like regulatory domain-containing protein</fullName>
    </submittedName>
</protein>
<organism evidence="1 2">
    <name type="scientific">Mucilaginibacter myungsuensis</name>
    <dbReference type="NCBI Taxonomy" id="649104"/>
    <lineage>
        <taxon>Bacteria</taxon>
        <taxon>Pseudomonadati</taxon>
        <taxon>Bacteroidota</taxon>
        <taxon>Sphingobacteriia</taxon>
        <taxon>Sphingobacteriales</taxon>
        <taxon>Sphingobacteriaceae</taxon>
        <taxon>Mucilaginibacter</taxon>
    </lineage>
</organism>
<dbReference type="EMBL" id="JADFFL010000001">
    <property type="protein sequence ID" value="MBE9660935.1"/>
    <property type="molecule type" value="Genomic_DNA"/>
</dbReference>
<accession>A0A929PW30</accession>
<sequence>MRFWILISFVLLPLFGLAQGGTITGKVTRMDTNGALAKASIFLSNSSYGTSTNDDGTFTLSGVKPGQYELIVTMVGLEDHSQTVLIGKEPIKLHIALMPKVTQLREVVISTPESWRKNYEMFVKEFLGVSENAKNCKILNPKVLNFSYRKAKETLEAWSDEFVEIENKALGYKVKFLLKSFACDNLNNVISWEGKILFEEMPAKASQKKIWEAKRNDIYYGSSQHFFRSLQNVKLDEDGFIVMILQRKPNPKRPAHQLIMKNITKYESAGNIDSLNRWKNLYALRRYDETLIRRPLKETDITWGTDKEGIFALSFPDYLYVMYNRKLETDDLKDIYHPLNMPFYQTSIITLYKPYALFDRNGSIITGGSTLIEGTWSKSKVAELLPVDYVPGDMVLTEK</sequence>
<reference evidence="1" key="1">
    <citation type="submission" date="2020-10" db="EMBL/GenBank/DDBJ databases">
        <title>Mucilaginibacter mali sp. nov., isolated from rhizosphere soil of apple orchard.</title>
        <authorList>
            <person name="Lee J.-S."/>
            <person name="Kim H.S."/>
            <person name="Kim J.-S."/>
        </authorList>
    </citation>
    <scope>NUCLEOTIDE SEQUENCE</scope>
    <source>
        <strain evidence="1">KCTC 22746</strain>
    </source>
</reference>
<dbReference type="Gene3D" id="2.60.40.1120">
    <property type="entry name" value="Carboxypeptidase-like, regulatory domain"/>
    <property type="match status" value="1"/>
</dbReference>
<dbReference type="GO" id="GO:0004180">
    <property type="term" value="F:carboxypeptidase activity"/>
    <property type="evidence" value="ECO:0007669"/>
    <property type="project" value="UniProtKB-KW"/>
</dbReference>
<keyword evidence="2" id="KW-1185">Reference proteome</keyword>
<dbReference type="Pfam" id="PF13715">
    <property type="entry name" value="CarbopepD_reg_2"/>
    <property type="match status" value="1"/>
</dbReference>
<dbReference type="InterPro" id="IPR013784">
    <property type="entry name" value="Carb-bd-like_fold"/>
</dbReference>
<evidence type="ECO:0000313" key="1">
    <source>
        <dbReference type="EMBL" id="MBE9660935.1"/>
    </source>
</evidence>
<proteinExistence type="predicted"/>
<keyword evidence="1" id="KW-0378">Hydrolase</keyword>
<comment type="caution">
    <text evidence="1">The sequence shown here is derived from an EMBL/GenBank/DDBJ whole genome shotgun (WGS) entry which is preliminary data.</text>
</comment>
<dbReference type="AlphaFoldDB" id="A0A929PW30"/>
<evidence type="ECO:0000313" key="2">
    <source>
        <dbReference type="Proteomes" id="UP000622475"/>
    </source>
</evidence>
<gene>
    <name evidence="1" type="ORF">IRJ16_03490</name>
</gene>
<dbReference type="GO" id="GO:0030246">
    <property type="term" value="F:carbohydrate binding"/>
    <property type="evidence" value="ECO:0007669"/>
    <property type="project" value="InterPro"/>
</dbReference>
<keyword evidence="1" id="KW-0121">Carboxypeptidase</keyword>
<name>A0A929PW30_9SPHI</name>
<dbReference type="Proteomes" id="UP000622475">
    <property type="component" value="Unassembled WGS sequence"/>
</dbReference>
<dbReference type="SUPFAM" id="SSF49452">
    <property type="entry name" value="Starch-binding domain-like"/>
    <property type="match status" value="1"/>
</dbReference>